<evidence type="ECO:0000313" key="10">
    <source>
        <dbReference type="EMBL" id="OGD96352.1"/>
    </source>
</evidence>
<comment type="caution">
    <text evidence="9">Lacks conserved residue(s) required for the propagation of feature annotation.</text>
</comment>
<evidence type="ECO:0000313" key="11">
    <source>
        <dbReference type="Proteomes" id="UP000176666"/>
    </source>
</evidence>
<dbReference type="EMBL" id="MFBJ01000025">
    <property type="protein sequence ID" value="OGD96352.1"/>
    <property type="molecule type" value="Genomic_DNA"/>
</dbReference>
<protein>
    <recommendedName>
        <fullName evidence="9">Protein-export membrane protein SecG</fullName>
    </recommendedName>
</protein>
<dbReference type="GO" id="GO:0009306">
    <property type="term" value="P:protein secretion"/>
    <property type="evidence" value="ECO:0007669"/>
    <property type="project" value="UniProtKB-UniRule"/>
</dbReference>
<evidence type="ECO:0000256" key="3">
    <source>
        <dbReference type="ARBA" id="ARBA00022448"/>
    </source>
</evidence>
<dbReference type="Pfam" id="PF03840">
    <property type="entry name" value="SecG"/>
    <property type="match status" value="1"/>
</dbReference>
<comment type="subcellular location">
    <subcellularLocation>
        <location evidence="9">Cell membrane</location>
        <topology evidence="9">Multi-pass membrane protein</topology>
    </subcellularLocation>
    <subcellularLocation>
        <location evidence="1">Membrane</location>
        <topology evidence="1">Multi-pass membrane protein</topology>
    </subcellularLocation>
</comment>
<keyword evidence="8 9" id="KW-0472">Membrane</keyword>
<proteinExistence type="inferred from homology"/>
<sequence length="71" mass="7776">METFLIFLQIIVSLCLIIQILMQSEGAGVSGVFGGSGGFYRSKKGVEKVFVFLTIFLGFLFLVLSLLQVVI</sequence>
<evidence type="ECO:0000256" key="5">
    <source>
        <dbReference type="ARBA" id="ARBA00022927"/>
    </source>
</evidence>
<dbReference type="NCBIfam" id="TIGR00810">
    <property type="entry name" value="secG"/>
    <property type="match status" value="1"/>
</dbReference>
<accession>A0A1F5GWR2</accession>
<keyword evidence="4 9" id="KW-0812">Transmembrane</keyword>
<reference evidence="10 11" key="1">
    <citation type="journal article" date="2016" name="Nat. Commun.">
        <title>Thousands of microbial genomes shed light on interconnected biogeochemical processes in an aquifer system.</title>
        <authorList>
            <person name="Anantharaman K."/>
            <person name="Brown C.T."/>
            <person name="Hug L.A."/>
            <person name="Sharon I."/>
            <person name="Castelle C.J."/>
            <person name="Probst A.J."/>
            <person name="Thomas B.C."/>
            <person name="Singh A."/>
            <person name="Wilkins M.J."/>
            <person name="Karaoz U."/>
            <person name="Brodie E.L."/>
            <person name="Williams K.H."/>
            <person name="Hubbard S.S."/>
            <person name="Banfield J.F."/>
        </authorList>
    </citation>
    <scope>NUCLEOTIDE SEQUENCE [LARGE SCALE GENOMIC DNA]</scope>
</reference>
<comment type="caution">
    <text evidence="10">The sequence shown here is derived from an EMBL/GenBank/DDBJ whole genome shotgun (WGS) entry which is preliminary data.</text>
</comment>
<keyword evidence="7 9" id="KW-0811">Translocation</keyword>
<feature type="transmembrane region" description="Helical" evidence="9">
    <location>
        <begin position="50"/>
        <end position="70"/>
    </location>
</feature>
<keyword evidence="5 9" id="KW-0653">Protein transport</keyword>
<gene>
    <name evidence="10" type="ORF">A3F02_02830</name>
</gene>
<evidence type="ECO:0000256" key="6">
    <source>
        <dbReference type="ARBA" id="ARBA00022989"/>
    </source>
</evidence>
<dbReference type="GO" id="GO:0015450">
    <property type="term" value="F:protein-transporting ATPase activity"/>
    <property type="evidence" value="ECO:0007669"/>
    <property type="project" value="UniProtKB-UniRule"/>
</dbReference>
<evidence type="ECO:0000256" key="4">
    <source>
        <dbReference type="ARBA" id="ARBA00022692"/>
    </source>
</evidence>
<dbReference type="GO" id="GO:0005886">
    <property type="term" value="C:plasma membrane"/>
    <property type="evidence" value="ECO:0007669"/>
    <property type="project" value="UniProtKB-SubCell"/>
</dbReference>
<name>A0A1F5GWR2_9BACT</name>
<evidence type="ECO:0000256" key="2">
    <source>
        <dbReference type="ARBA" id="ARBA00008445"/>
    </source>
</evidence>
<keyword evidence="3 9" id="KW-0813">Transport</keyword>
<evidence type="ECO:0000256" key="7">
    <source>
        <dbReference type="ARBA" id="ARBA00023010"/>
    </source>
</evidence>
<comment type="function">
    <text evidence="9">Involved in protein export. Participates in an early event of protein translocation.</text>
</comment>
<evidence type="ECO:0000256" key="8">
    <source>
        <dbReference type="ARBA" id="ARBA00023136"/>
    </source>
</evidence>
<evidence type="ECO:0000256" key="1">
    <source>
        <dbReference type="ARBA" id="ARBA00004141"/>
    </source>
</evidence>
<keyword evidence="9" id="KW-1003">Cell membrane</keyword>
<evidence type="ECO:0000256" key="9">
    <source>
        <dbReference type="RuleBase" id="RU365087"/>
    </source>
</evidence>
<organism evidence="10 11">
    <name type="scientific">Candidatus Curtissbacteria bacterium RIFCSPHIGHO2_12_FULL_38_9b</name>
    <dbReference type="NCBI Taxonomy" id="1797720"/>
    <lineage>
        <taxon>Bacteria</taxon>
        <taxon>Candidatus Curtissiibacteriota</taxon>
    </lineage>
</organism>
<dbReference type="Proteomes" id="UP000176666">
    <property type="component" value="Unassembled WGS sequence"/>
</dbReference>
<dbReference type="InterPro" id="IPR004692">
    <property type="entry name" value="SecG"/>
</dbReference>
<dbReference type="AlphaFoldDB" id="A0A1F5GWR2"/>
<keyword evidence="6 9" id="KW-1133">Transmembrane helix</keyword>
<comment type="similarity">
    <text evidence="2 9">Belongs to the SecG family.</text>
</comment>